<sequence length="2580" mass="294557">MVNKIEKQNVQDIFELSMVQKGMLFHHLKNENGNTYNAQLVFTINGDLNVNTLQSALNSVQDNHDVLRSVFRWEEVSKPLQIILKKASIKIQYYDVSDKNAKDRLDYIEEYALTDQKRRFDLSQVPMRVTVIKASETSFVLCFTNHHILYDGWSTGILLKELFVNYNDLAKGNTVKTNQKVSYKRYFLSKQKENNPEQEYDYWKKYLEEYQITSCFSEKTNNDYVEGSVEKKKIKLNIESIKELSKGERITPTAIIYTAIGLLLQKLTGTSDIVLGTTVSGRDGSIEGVEHVVGNFINTIPLRITNKNNTSFLDIAKEVYKEGLVRNQNANTSYYEIKKLLELQGSEELFDVVVVVENYPLDEKAINGNPGFEVKLKSVYENTGIPLVVTVFLKEELEIELIYQPSIITTDEIDLFSVSLERILNQIEENPVTPTHSFELLHEEEKVWQIKEFNETVKELSKRETIVSLFDKQRNNTPDKVAVICGSEQLTYQELGDLSDKIATYLKQEKEIKKGDLVGLMLGRDFNLVPIILGVLKAGAAYVPIDPTYPIVRINNILKQSKLALLVTEDKDIDSSLNTTSSIIDVEDLMMRLDGVDIISDTNVLEDDLAYIIFTSGSTGTPKGVMIEHGTLLNYIFWASDSYVKEEELTFPLYSSISFDLTVTSIFTPLITGNTIIVYKDEAHQLPIDAVLNDTRINIVKLTPSHLKIIRDNDLFDSATTNIRKLIVGGEELEYHLAKEIVEKFNGDVTIYNEYGPTEATVGCMIYEFDTSLNTGSVPLGNPIYNTQIYILDPYMNPVPAGVKGELYIAGGGLARGYLGREDLTIERFVKNPFIPGKKMYKTGDYAIREKNNHILFYGRIDEQVKISGHRIELKEIEATLSTYPEIKESVVAVKEKDNNKILVAYYLSDSEVAIEKLKAHVGEKLPSYMLPMDYIRLESFPLTSNGKLDFKKLPEPNSLSANDYHAPTTIVEKLLVKHWSDVLNVPVISITDNYFLIGGDSIKSIQISSKMRADGFEVSVQDIFRNPTIKTLAAVTKPLSTPIDQSTVTGEVVLSPIQKWFFDNSKTDQHHFNQSSLLAFDSKVTPQIVQQIFSEILRHHDALRMVFKKEGVNIDQQNQEDNIKIDIEEYDLTSIKNPQEEFLYHANNLQSQIDLADGPLLKLGLFQTETGSRLLIVIHHLVIDGISWRILLEDIDTLYRQILAGDSIKLPLKTDSFKTWSKTIKEYTNSEQYQKGKLYWETQLRKESSTIKRDFPDGLNIHEYHNSEILELNQFDTKQLLTDAHAAYGTQINELLMSAFLLAVNKKFGLDNLCIDLEGHGREEIAAGINIGRTIGWFTSIYPVLLERNGEDVSNVVRNIKETLRAVPNKGIDYLIAQYTDVAPLEQKSNAGISFNYLGQFESAYENLQILKENKGNEISLHMEQHYDWNVIGWVSEEKLKLELVYSTQQYKKETIASFIEVFKESLKDIINHCCQRNEVTLTPSDLTHNKLSIEDLDQIQSNLEIDDVYTLSPTQEGMLFHSVLEPESKVYFDQKILSLKGNLNTIAVEKSMEALVKHHEVFRTVFLHKNLETPIQVVLKERKLDFIYKDIQEECERLSIDDAVNLYITEDKSKGFNLSEDILMRVTLLKVQEEEYRMIWSHHHIVMDGWCTSILWNDFKNLYSGFTKNDPIQLESSPKYSQYIQWLEQLDKDASKEYWSTYLENYEHLASLPKRDVDFNALKSYDLRSNKHLVSKEKTNVLQKISKNNAVTLSTIFQTIWGVVLAKYNNVDDVVFGNVVSGRTSEIAGIENIVGLFINTLPVRVRYDEEDTLETLLKKTQASAFESEPHHYHSLLDIQENSELGNGLFDHILVFENYPISENIKGVEDKKNGFSVTDVDIFEQTNYDFNVIIIPGEEIQIQIDYNQNVYSQATIHQILSHFDNVLEQLVLDKDSRISKLKLVSEEEKNVLQQKLNNTQINYPKDLNIVDLFLKQVDKNPKNIAIKFGDSAISYQELHEKSSKVACVLREFGVKNDSIIGLLMDRSIDTIIGMLGILKAGGAYLPIDINYPDDRKEYIIQDSRTSLILTTINFEDIHKLKGDFQIQYIEHAFEKSIGDKDLAVNNVSNPSDLCYVIYTSGTTGNPKGVMIEHRNVVRLFFNENPLFDFGSNDTWTMFHSHCFDFSVWEIYGALLFGGKLIIIPQLIAKDTKQYLDIVKQEGVTVLNQTPSAFYNLIQAELSCKETSLGLRYVIFGGEALNPRKLKSWKEKYPNTKLINMFGITETTVHVTYKEITEHEIQNNISNIGKPISTLSTIILDKYQNLTPKGVIGELYVGGSGIARGYLNKPELTAEKFIPNPYNPEEKLYRSGDLARILDSWELEYKGRIDHQIQLRGYRIELGEIENKILTHPKIEEAVVTFKERAGDKYVLAYYKSADELDRNELRRFLLDKLPDYMIPSYFIALTEIPLTSNGKLNTKALPEPELEVIEASSKPKNEIQKELVEIWSGILEIEGEKIGIHSNFFDIGGNSLKLMKMVDKINATFNAEITVAQVFAYPEISMLAQFLSNETNNKTESEEETDIGNFELMNDTINLLNQF</sequence>
<dbReference type="NCBIfam" id="TIGR01720">
    <property type="entry name" value="NRPS-para261"/>
    <property type="match status" value="1"/>
</dbReference>
<accession>A0A936ZUP4</accession>
<dbReference type="Pfam" id="PF00668">
    <property type="entry name" value="Condensation"/>
    <property type="match status" value="3"/>
</dbReference>
<keyword evidence="4" id="KW-0597">Phosphoprotein</keyword>
<dbReference type="NCBIfam" id="NF003417">
    <property type="entry name" value="PRK04813.1"/>
    <property type="match status" value="2"/>
</dbReference>
<dbReference type="FunFam" id="3.40.50.12780:FF:000012">
    <property type="entry name" value="Non-ribosomal peptide synthetase"/>
    <property type="match status" value="1"/>
</dbReference>
<dbReference type="InterPro" id="IPR020806">
    <property type="entry name" value="PKS_PP-bd"/>
</dbReference>
<dbReference type="PROSITE" id="PS00012">
    <property type="entry name" value="PHOSPHOPANTETHEINE"/>
    <property type="match status" value="2"/>
</dbReference>
<reference evidence="7" key="1">
    <citation type="submission" date="2021-01" db="EMBL/GenBank/DDBJ databases">
        <authorList>
            <person name="Zhong Y.L."/>
        </authorList>
    </citation>
    <scope>NUCLEOTIDE SEQUENCE</scope>
    <source>
        <strain evidence="7">KCTC 23302</strain>
    </source>
</reference>
<keyword evidence="5" id="KW-0677">Repeat</keyword>
<dbReference type="InterPro" id="IPR023213">
    <property type="entry name" value="CAT-like_dom_sf"/>
</dbReference>
<dbReference type="InterPro" id="IPR036736">
    <property type="entry name" value="ACP-like_sf"/>
</dbReference>
<proteinExistence type="inferred from homology"/>
<dbReference type="FunFam" id="3.30.300.30:FF:000010">
    <property type="entry name" value="Enterobactin synthetase component F"/>
    <property type="match status" value="1"/>
</dbReference>
<dbReference type="InterPro" id="IPR006162">
    <property type="entry name" value="Ppantetheine_attach_site"/>
</dbReference>
<evidence type="ECO:0000259" key="6">
    <source>
        <dbReference type="PROSITE" id="PS50075"/>
    </source>
</evidence>
<dbReference type="CDD" id="cd19534">
    <property type="entry name" value="E_NRPS"/>
    <property type="match status" value="1"/>
</dbReference>
<organism evidence="7 8">
    <name type="scientific">Aquimarina mytili</name>
    <dbReference type="NCBI Taxonomy" id="874423"/>
    <lineage>
        <taxon>Bacteria</taxon>
        <taxon>Pseudomonadati</taxon>
        <taxon>Bacteroidota</taxon>
        <taxon>Flavobacteriia</taxon>
        <taxon>Flavobacteriales</taxon>
        <taxon>Flavobacteriaceae</taxon>
        <taxon>Aquimarina</taxon>
    </lineage>
</organism>
<dbReference type="GO" id="GO:0003824">
    <property type="term" value="F:catalytic activity"/>
    <property type="evidence" value="ECO:0007669"/>
    <property type="project" value="InterPro"/>
</dbReference>
<dbReference type="Pfam" id="PF00550">
    <property type="entry name" value="PP-binding"/>
    <property type="match status" value="2"/>
</dbReference>
<dbReference type="InterPro" id="IPR010060">
    <property type="entry name" value="NRPS_synth"/>
</dbReference>
<evidence type="ECO:0000256" key="2">
    <source>
        <dbReference type="ARBA" id="ARBA00006432"/>
    </source>
</evidence>
<dbReference type="InterPro" id="IPR009081">
    <property type="entry name" value="PP-bd_ACP"/>
</dbReference>
<dbReference type="Gene3D" id="3.30.559.30">
    <property type="entry name" value="Nonribosomal peptide synthetase, condensation domain"/>
    <property type="match status" value="3"/>
</dbReference>
<dbReference type="PANTHER" id="PTHR45527:SF14">
    <property type="entry name" value="PLIPASTATIN SYNTHASE SUBUNIT B"/>
    <property type="match status" value="1"/>
</dbReference>
<feature type="domain" description="Carrier" evidence="6">
    <location>
        <begin position="2475"/>
        <end position="2552"/>
    </location>
</feature>
<evidence type="ECO:0000256" key="1">
    <source>
        <dbReference type="ARBA" id="ARBA00001957"/>
    </source>
</evidence>
<dbReference type="Proteomes" id="UP000651057">
    <property type="component" value="Unassembled WGS sequence"/>
</dbReference>
<dbReference type="RefSeq" id="WP_201924391.1">
    <property type="nucleotide sequence ID" value="NZ_BAABAX010000024.1"/>
</dbReference>
<dbReference type="Gene3D" id="3.40.50.980">
    <property type="match status" value="4"/>
</dbReference>
<dbReference type="EMBL" id="JAERQJ010000014">
    <property type="protein sequence ID" value="MBL0685919.1"/>
    <property type="molecule type" value="Genomic_DNA"/>
</dbReference>
<gene>
    <name evidence="7" type="ORF">JJQ60_20485</name>
</gene>
<comment type="similarity">
    <text evidence="2">Belongs to the ATP-dependent AMP-binding enzyme family.</text>
</comment>
<dbReference type="InterPro" id="IPR045851">
    <property type="entry name" value="AMP-bd_C_sf"/>
</dbReference>
<dbReference type="GO" id="GO:0044550">
    <property type="term" value="P:secondary metabolite biosynthetic process"/>
    <property type="evidence" value="ECO:0007669"/>
    <property type="project" value="UniProtKB-ARBA"/>
</dbReference>
<evidence type="ECO:0000313" key="8">
    <source>
        <dbReference type="Proteomes" id="UP000651057"/>
    </source>
</evidence>
<keyword evidence="8" id="KW-1185">Reference proteome</keyword>
<dbReference type="PANTHER" id="PTHR45527">
    <property type="entry name" value="NONRIBOSOMAL PEPTIDE SYNTHETASE"/>
    <property type="match status" value="1"/>
</dbReference>
<dbReference type="SUPFAM" id="SSF52777">
    <property type="entry name" value="CoA-dependent acyltransferases"/>
    <property type="match status" value="6"/>
</dbReference>
<dbReference type="InterPro" id="IPR025110">
    <property type="entry name" value="AMP-bd_C"/>
</dbReference>
<dbReference type="InterPro" id="IPR001242">
    <property type="entry name" value="Condensation_dom"/>
</dbReference>
<dbReference type="InterPro" id="IPR020845">
    <property type="entry name" value="AMP-binding_CS"/>
</dbReference>
<keyword evidence="3" id="KW-0596">Phosphopantetheine</keyword>
<dbReference type="GO" id="GO:0005737">
    <property type="term" value="C:cytoplasm"/>
    <property type="evidence" value="ECO:0007669"/>
    <property type="project" value="TreeGrafter"/>
</dbReference>
<evidence type="ECO:0000256" key="4">
    <source>
        <dbReference type="ARBA" id="ARBA00022553"/>
    </source>
</evidence>
<dbReference type="GO" id="GO:0031177">
    <property type="term" value="F:phosphopantetheine binding"/>
    <property type="evidence" value="ECO:0007669"/>
    <property type="project" value="InterPro"/>
</dbReference>
<dbReference type="Gene3D" id="3.30.300.30">
    <property type="match status" value="2"/>
</dbReference>
<dbReference type="CDD" id="cd17643">
    <property type="entry name" value="A_NRPS_Cytc1-like"/>
    <property type="match status" value="1"/>
</dbReference>
<evidence type="ECO:0000313" key="7">
    <source>
        <dbReference type="EMBL" id="MBL0685919.1"/>
    </source>
</evidence>
<dbReference type="Gene3D" id="3.30.559.10">
    <property type="entry name" value="Chloramphenicol acetyltransferase-like domain"/>
    <property type="match status" value="3"/>
</dbReference>
<dbReference type="PROSITE" id="PS50075">
    <property type="entry name" value="CARRIER"/>
    <property type="match status" value="2"/>
</dbReference>
<dbReference type="FunFam" id="1.10.1200.10:FF:000005">
    <property type="entry name" value="Nonribosomal peptide synthetase 1"/>
    <property type="match status" value="1"/>
</dbReference>
<dbReference type="SMART" id="SM00823">
    <property type="entry name" value="PKS_PP"/>
    <property type="match status" value="2"/>
</dbReference>
<dbReference type="SUPFAM" id="SSF56801">
    <property type="entry name" value="Acetyl-CoA synthetase-like"/>
    <property type="match status" value="2"/>
</dbReference>
<dbReference type="CDD" id="cd19543">
    <property type="entry name" value="DCL_NRPS"/>
    <property type="match status" value="1"/>
</dbReference>
<dbReference type="Pfam" id="PF13193">
    <property type="entry name" value="AMP-binding_C"/>
    <property type="match status" value="2"/>
</dbReference>
<dbReference type="GO" id="GO:0043041">
    <property type="term" value="P:amino acid activation for nonribosomal peptide biosynthetic process"/>
    <property type="evidence" value="ECO:0007669"/>
    <property type="project" value="TreeGrafter"/>
</dbReference>
<dbReference type="InterPro" id="IPR010071">
    <property type="entry name" value="AA_adenyl_dom"/>
</dbReference>
<dbReference type="Pfam" id="PF00501">
    <property type="entry name" value="AMP-binding"/>
    <property type="match status" value="2"/>
</dbReference>
<dbReference type="InterPro" id="IPR000873">
    <property type="entry name" value="AMP-dep_synth/lig_dom"/>
</dbReference>
<dbReference type="FunFam" id="3.40.50.980:FF:000001">
    <property type="entry name" value="Non-ribosomal peptide synthetase"/>
    <property type="match status" value="2"/>
</dbReference>
<protein>
    <submittedName>
        <fullName evidence="7">Amino acid adenylation domain-containing protein</fullName>
    </submittedName>
</protein>
<dbReference type="NCBIfam" id="TIGR01733">
    <property type="entry name" value="AA-adenyl-dom"/>
    <property type="match status" value="2"/>
</dbReference>
<dbReference type="FunFam" id="3.40.50.980:FF:000002">
    <property type="entry name" value="Enterobactin synthetase component F"/>
    <property type="match status" value="1"/>
</dbReference>
<comment type="caution">
    <text evidence="7">The sequence shown here is derived from an EMBL/GenBank/DDBJ whole genome shotgun (WGS) entry which is preliminary data.</text>
</comment>
<feature type="domain" description="Carrier" evidence="6">
    <location>
        <begin position="967"/>
        <end position="1041"/>
    </location>
</feature>
<dbReference type="PROSITE" id="PS00455">
    <property type="entry name" value="AMP_BINDING"/>
    <property type="match status" value="2"/>
</dbReference>
<evidence type="ECO:0000256" key="5">
    <source>
        <dbReference type="ARBA" id="ARBA00022737"/>
    </source>
</evidence>
<dbReference type="Gene3D" id="1.10.1200.10">
    <property type="entry name" value="ACP-like"/>
    <property type="match status" value="2"/>
</dbReference>
<name>A0A936ZUP4_9FLAO</name>
<dbReference type="SMART" id="SM01294">
    <property type="entry name" value="PKS_PP_betabranch"/>
    <property type="match status" value="1"/>
</dbReference>
<dbReference type="Gene3D" id="2.30.38.10">
    <property type="entry name" value="Luciferase, Domain 3"/>
    <property type="match status" value="2"/>
</dbReference>
<evidence type="ECO:0000256" key="3">
    <source>
        <dbReference type="ARBA" id="ARBA00022450"/>
    </source>
</evidence>
<comment type="cofactor">
    <cofactor evidence="1">
        <name>pantetheine 4'-phosphate</name>
        <dbReference type="ChEBI" id="CHEBI:47942"/>
    </cofactor>
</comment>
<dbReference type="SUPFAM" id="SSF47336">
    <property type="entry name" value="ACP-like"/>
    <property type="match status" value="2"/>
</dbReference>